<dbReference type="Proteomes" id="UP001239909">
    <property type="component" value="Unassembled WGS sequence"/>
</dbReference>
<keyword evidence="2" id="KW-1185">Reference proteome</keyword>
<evidence type="ECO:0000313" key="2">
    <source>
        <dbReference type="Proteomes" id="UP001239909"/>
    </source>
</evidence>
<dbReference type="RefSeq" id="WP_285671420.1">
    <property type="nucleotide sequence ID" value="NZ_BSYI01000012.1"/>
</dbReference>
<protein>
    <recommendedName>
        <fullName evidence="3">DUF1127 domain-containing protein</fullName>
    </recommendedName>
</protein>
<gene>
    <name evidence="1" type="ORF">LNKW23_18430</name>
</gene>
<comment type="caution">
    <text evidence="1">The sequence shown here is derived from an EMBL/GenBank/DDBJ whole genome shotgun (WGS) entry which is preliminary data.</text>
</comment>
<sequence>MTMTISKTGVQDSAPMVRFVRYLEEVRARRAAARARRRRVEAIEARLMAMSDRNLADMGFVRADIPRIAEASIGGASGAA</sequence>
<evidence type="ECO:0000313" key="1">
    <source>
        <dbReference type="EMBL" id="GMG82630.1"/>
    </source>
</evidence>
<name>A0ABQ6LQ75_9RHOB</name>
<accession>A0ABQ6LQ75</accession>
<organism evidence="1 2">
    <name type="scientific">Paralimibaculum aggregatum</name>
    <dbReference type="NCBI Taxonomy" id="3036245"/>
    <lineage>
        <taxon>Bacteria</taxon>
        <taxon>Pseudomonadati</taxon>
        <taxon>Pseudomonadota</taxon>
        <taxon>Alphaproteobacteria</taxon>
        <taxon>Rhodobacterales</taxon>
        <taxon>Paracoccaceae</taxon>
        <taxon>Paralimibaculum</taxon>
    </lineage>
</organism>
<dbReference type="EMBL" id="BSYI01000012">
    <property type="protein sequence ID" value="GMG82630.1"/>
    <property type="molecule type" value="Genomic_DNA"/>
</dbReference>
<evidence type="ECO:0008006" key="3">
    <source>
        <dbReference type="Google" id="ProtNLM"/>
    </source>
</evidence>
<reference evidence="1 2" key="1">
    <citation type="submission" date="2023-04" db="EMBL/GenBank/DDBJ databases">
        <title>Marinoamorphus aggregata gen. nov., sp. Nov., isolate from tissue of brittle star Ophioplocus japonicus.</title>
        <authorList>
            <person name="Kawano K."/>
            <person name="Sawayama S."/>
            <person name="Nakagawa S."/>
        </authorList>
    </citation>
    <scope>NUCLEOTIDE SEQUENCE [LARGE SCALE GENOMIC DNA]</scope>
    <source>
        <strain evidence="1 2">NKW23</strain>
    </source>
</reference>
<proteinExistence type="predicted"/>